<accession>A0A5C8PUS7</accession>
<sequence length="124" mass="14229">MAIVQRLEVTDSALSRADTTDACAYRAVPQPAPRRRTILQTIGAMWRIWRERRAARQALAGLDARTLRDIGIAPEQVEYELWRSSWRPLLDWHAARYVHGAEMKEQAQRHAGSRRVDAHRTTSA</sequence>
<evidence type="ECO:0000256" key="1">
    <source>
        <dbReference type="SAM" id="MobiDB-lite"/>
    </source>
</evidence>
<name>A0A5C8PUS7_9HYPH</name>
<dbReference type="OrthoDB" id="7376415at2"/>
<evidence type="ECO:0000313" key="4">
    <source>
        <dbReference type="Proteomes" id="UP000321638"/>
    </source>
</evidence>
<protein>
    <submittedName>
        <fullName evidence="3">DUF1127 domain-containing protein</fullName>
    </submittedName>
</protein>
<dbReference type="InterPro" id="IPR009506">
    <property type="entry name" value="YjiS-like"/>
</dbReference>
<organism evidence="3 4">
    <name type="scientific">Vineibacter terrae</name>
    <dbReference type="NCBI Taxonomy" id="2586908"/>
    <lineage>
        <taxon>Bacteria</taxon>
        <taxon>Pseudomonadati</taxon>
        <taxon>Pseudomonadota</taxon>
        <taxon>Alphaproteobacteria</taxon>
        <taxon>Hyphomicrobiales</taxon>
        <taxon>Vineibacter</taxon>
    </lineage>
</organism>
<dbReference type="AlphaFoldDB" id="A0A5C8PUS7"/>
<feature type="domain" description="YjiS-like" evidence="2">
    <location>
        <begin position="46"/>
        <end position="78"/>
    </location>
</feature>
<dbReference type="EMBL" id="VDUZ01000002">
    <property type="protein sequence ID" value="TXL81844.1"/>
    <property type="molecule type" value="Genomic_DNA"/>
</dbReference>
<gene>
    <name evidence="3" type="ORF">FHP25_01910</name>
</gene>
<feature type="region of interest" description="Disordered" evidence="1">
    <location>
        <begin position="105"/>
        <end position="124"/>
    </location>
</feature>
<reference evidence="3 4" key="1">
    <citation type="submission" date="2019-06" db="EMBL/GenBank/DDBJ databases">
        <title>New taxonomy in bacterial strain CC-CFT640, isolated from vineyard.</title>
        <authorList>
            <person name="Lin S.-Y."/>
            <person name="Tsai C.-F."/>
            <person name="Young C.-C."/>
        </authorList>
    </citation>
    <scope>NUCLEOTIDE SEQUENCE [LARGE SCALE GENOMIC DNA]</scope>
    <source>
        <strain evidence="3 4">CC-CFT640</strain>
    </source>
</reference>
<comment type="caution">
    <text evidence="3">The sequence shown here is derived from an EMBL/GenBank/DDBJ whole genome shotgun (WGS) entry which is preliminary data.</text>
</comment>
<evidence type="ECO:0000259" key="2">
    <source>
        <dbReference type="Pfam" id="PF06568"/>
    </source>
</evidence>
<keyword evidence="4" id="KW-1185">Reference proteome</keyword>
<dbReference type="RefSeq" id="WP_147845200.1">
    <property type="nucleotide sequence ID" value="NZ_VDUZ01000002.1"/>
</dbReference>
<dbReference type="Proteomes" id="UP000321638">
    <property type="component" value="Unassembled WGS sequence"/>
</dbReference>
<evidence type="ECO:0000313" key="3">
    <source>
        <dbReference type="EMBL" id="TXL81844.1"/>
    </source>
</evidence>
<dbReference type="Pfam" id="PF06568">
    <property type="entry name" value="YjiS-like"/>
    <property type="match status" value="1"/>
</dbReference>
<proteinExistence type="predicted"/>